<reference evidence="5" key="1">
    <citation type="submission" date="2013-09" db="EMBL/GenBank/DDBJ databases">
        <title>The Genome Sequence of Anopheles maculatus species B.</title>
        <authorList>
            <consortium name="The Broad Institute Genomics Platform"/>
            <person name="Neafsey D.E."/>
            <person name="Besansky N."/>
            <person name="Howell P."/>
            <person name="Walton C."/>
            <person name="Young S.K."/>
            <person name="Zeng Q."/>
            <person name="Gargeya S."/>
            <person name="Fitzgerald M."/>
            <person name="Haas B."/>
            <person name="Abouelleil A."/>
            <person name="Allen A.W."/>
            <person name="Alvarado L."/>
            <person name="Arachchi H.M."/>
            <person name="Berlin A.M."/>
            <person name="Chapman S.B."/>
            <person name="Gainer-Dewar J."/>
            <person name="Goldberg J."/>
            <person name="Griggs A."/>
            <person name="Gujja S."/>
            <person name="Hansen M."/>
            <person name="Howarth C."/>
            <person name="Imamovic A."/>
            <person name="Ireland A."/>
            <person name="Larimer J."/>
            <person name="McCowan C."/>
            <person name="Murphy C."/>
            <person name="Pearson M."/>
            <person name="Poon T.W."/>
            <person name="Priest M."/>
            <person name="Roberts A."/>
            <person name="Saif S."/>
            <person name="Shea T."/>
            <person name="Sisk P."/>
            <person name="Sykes S."/>
            <person name="Wortman J."/>
            <person name="Nusbaum C."/>
            <person name="Birren B."/>
        </authorList>
    </citation>
    <scope>NUCLEOTIDE SEQUENCE [LARGE SCALE GENOMIC DNA]</scope>
    <source>
        <strain evidence="5">maculatus3</strain>
    </source>
</reference>
<evidence type="ECO:0000259" key="3">
    <source>
        <dbReference type="Pfam" id="PF25033"/>
    </source>
</evidence>
<dbReference type="PANTHER" id="PTHR16166:SF93">
    <property type="entry name" value="INTERMEMBRANE LIPID TRANSFER PROTEIN VPS13"/>
    <property type="match status" value="1"/>
</dbReference>
<keyword evidence="5" id="KW-1185">Reference proteome</keyword>
<evidence type="ECO:0000256" key="1">
    <source>
        <dbReference type="ARBA" id="ARBA00006545"/>
    </source>
</evidence>
<accession>A0A182SWQ1</accession>
<sequence length="418" mass="47149">MTQLKATDSKSTQAKQPEAAKVDTFLKFCFQVDSINIKLFTAPGEGLAGFEVFYLSLQGRKLTDGSLNTAIVLCDIRLDDIRPNRENMLTRLMERRSQETSLDRPSVKEYEDESESSMTSPLRSMINITFNMKESDMFADVKVSSFNLILSVDFLLKLQQFLQPEELTEQKALQAAEVEQSERMRRASTSAGAATQQQEAGQITVILKIEQPDIILVEKMDDINCYALILNNEIALNVRLIGERQIIKGELKDLCLYYAEFNPERRNSTKHYVVRPCSISLNGSTPEGLGLHLSINSTEIELSVSPAVIELMNNALQTLTAKELSKLDESATASDYYDLWHVKEFDPDQYWFIQPEMAEDALSLESMRTIEIKEEKCMIDIPCISLIVETGLGTNTIPMLYIKTSLEGSVANWSSDMK</sequence>
<organism evidence="4 5">
    <name type="scientific">Anopheles maculatus</name>
    <dbReference type="NCBI Taxonomy" id="74869"/>
    <lineage>
        <taxon>Eukaryota</taxon>
        <taxon>Metazoa</taxon>
        <taxon>Ecdysozoa</taxon>
        <taxon>Arthropoda</taxon>
        <taxon>Hexapoda</taxon>
        <taxon>Insecta</taxon>
        <taxon>Pterygota</taxon>
        <taxon>Neoptera</taxon>
        <taxon>Endopterygota</taxon>
        <taxon>Diptera</taxon>
        <taxon>Nematocera</taxon>
        <taxon>Culicoidea</taxon>
        <taxon>Culicidae</taxon>
        <taxon>Anophelinae</taxon>
        <taxon>Anopheles</taxon>
        <taxon>Anopheles maculatus group</taxon>
    </lineage>
</organism>
<feature type="domain" description="VPS13-like middle region" evidence="3">
    <location>
        <begin position="7"/>
        <end position="417"/>
    </location>
</feature>
<dbReference type="Proteomes" id="UP000075901">
    <property type="component" value="Unassembled WGS sequence"/>
</dbReference>
<feature type="region of interest" description="Disordered" evidence="2">
    <location>
        <begin position="94"/>
        <end position="118"/>
    </location>
</feature>
<evidence type="ECO:0000256" key="2">
    <source>
        <dbReference type="SAM" id="MobiDB-lite"/>
    </source>
</evidence>
<dbReference type="Pfam" id="PF25033">
    <property type="entry name" value="VPS13_M"/>
    <property type="match status" value="1"/>
</dbReference>
<name>A0A182SWQ1_9DIPT</name>
<dbReference type="AlphaFoldDB" id="A0A182SWQ1"/>
<dbReference type="GO" id="GO:0006623">
    <property type="term" value="P:protein targeting to vacuole"/>
    <property type="evidence" value="ECO:0007669"/>
    <property type="project" value="TreeGrafter"/>
</dbReference>
<dbReference type="InterPro" id="IPR056747">
    <property type="entry name" value="VPS13-like_M"/>
</dbReference>
<comment type="similarity">
    <text evidence="1">Belongs to the VPS13 family.</text>
</comment>
<proteinExistence type="inferred from homology"/>
<feature type="compositionally biased region" description="Basic and acidic residues" evidence="2">
    <location>
        <begin position="94"/>
        <end position="109"/>
    </location>
</feature>
<evidence type="ECO:0000313" key="5">
    <source>
        <dbReference type="Proteomes" id="UP000075901"/>
    </source>
</evidence>
<dbReference type="VEuPathDB" id="VectorBase:AMAM014964"/>
<dbReference type="EnsemblMetazoa" id="AMAM014964-RA">
    <property type="protein sequence ID" value="AMAM014964-PA"/>
    <property type="gene ID" value="AMAM014964"/>
</dbReference>
<reference evidence="4" key="2">
    <citation type="submission" date="2020-05" db="UniProtKB">
        <authorList>
            <consortium name="EnsemblMetazoa"/>
        </authorList>
    </citation>
    <scope>IDENTIFICATION</scope>
    <source>
        <strain evidence="4">maculatus3</strain>
    </source>
</reference>
<dbReference type="PANTHER" id="PTHR16166">
    <property type="entry name" value="VACUOLAR PROTEIN SORTING-ASSOCIATED PROTEIN VPS13"/>
    <property type="match status" value="1"/>
</dbReference>
<dbReference type="InterPro" id="IPR026847">
    <property type="entry name" value="VPS13"/>
</dbReference>
<protein>
    <recommendedName>
        <fullName evidence="3">VPS13-like middle region domain-containing protein</fullName>
    </recommendedName>
</protein>
<evidence type="ECO:0000313" key="4">
    <source>
        <dbReference type="EnsemblMetazoa" id="AMAM014964-PA"/>
    </source>
</evidence>
<dbReference type="GO" id="GO:0045053">
    <property type="term" value="P:protein retention in Golgi apparatus"/>
    <property type="evidence" value="ECO:0007669"/>
    <property type="project" value="TreeGrafter"/>
</dbReference>